<name>A0A1Y2J4N3_TRAC3</name>
<accession>A0A1Y2J4N3</accession>
<gene>
    <name evidence="3" type="ORF">PYCCODRAFT_1441656</name>
</gene>
<keyword evidence="1" id="KW-0472">Membrane</keyword>
<keyword evidence="1" id="KW-0812">Transmembrane</keyword>
<feature type="domain" description="DUF7137" evidence="2">
    <location>
        <begin position="18"/>
        <end position="155"/>
    </location>
</feature>
<organism evidence="3 4">
    <name type="scientific">Trametes coccinea (strain BRFM310)</name>
    <name type="common">Pycnoporus coccineus</name>
    <dbReference type="NCBI Taxonomy" id="1353009"/>
    <lineage>
        <taxon>Eukaryota</taxon>
        <taxon>Fungi</taxon>
        <taxon>Dikarya</taxon>
        <taxon>Basidiomycota</taxon>
        <taxon>Agaricomycotina</taxon>
        <taxon>Agaricomycetes</taxon>
        <taxon>Polyporales</taxon>
        <taxon>Polyporaceae</taxon>
        <taxon>Trametes</taxon>
    </lineage>
</organism>
<dbReference type="Proteomes" id="UP000193067">
    <property type="component" value="Unassembled WGS sequence"/>
</dbReference>
<evidence type="ECO:0000256" key="1">
    <source>
        <dbReference type="SAM" id="Phobius"/>
    </source>
</evidence>
<dbReference type="InterPro" id="IPR055561">
    <property type="entry name" value="DUF7137"/>
</dbReference>
<dbReference type="OrthoDB" id="2435509at2759"/>
<keyword evidence="1" id="KW-1133">Transmembrane helix</keyword>
<feature type="transmembrane region" description="Helical" evidence="1">
    <location>
        <begin position="163"/>
        <end position="187"/>
    </location>
</feature>
<evidence type="ECO:0000313" key="4">
    <source>
        <dbReference type="Proteomes" id="UP000193067"/>
    </source>
</evidence>
<dbReference type="AlphaFoldDB" id="A0A1Y2J4N3"/>
<evidence type="ECO:0000313" key="3">
    <source>
        <dbReference type="EMBL" id="OSD07764.1"/>
    </source>
</evidence>
<dbReference type="STRING" id="1353009.A0A1Y2J4N3"/>
<dbReference type="PANTHER" id="PTHR42028">
    <property type="entry name" value="CHROMOSOME 1, WHOLE GENOME SHOTGUN SEQUENCE"/>
    <property type="match status" value="1"/>
</dbReference>
<dbReference type="EMBL" id="KZ084087">
    <property type="protein sequence ID" value="OSD07764.1"/>
    <property type="molecule type" value="Genomic_DNA"/>
</dbReference>
<dbReference type="Pfam" id="PF23585">
    <property type="entry name" value="DUF7137"/>
    <property type="match status" value="1"/>
</dbReference>
<dbReference type="PANTHER" id="PTHR42028:SF1">
    <property type="entry name" value="YALI0E30657P"/>
    <property type="match status" value="1"/>
</dbReference>
<proteinExistence type="predicted"/>
<reference evidence="3 4" key="1">
    <citation type="journal article" date="2015" name="Biotechnol. Biofuels">
        <title>Enhanced degradation of softwood versus hardwood by the white-rot fungus Pycnoporus coccineus.</title>
        <authorList>
            <person name="Couturier M."/>
            <person name="Navarro D."/>
            <person name="Chevret D."/>
            <person name="Henrissat B."/>
            <person name="Piumi F."/>
            <person name="Ruiz-Duenas F.J."/>
            <person name="Martinez A.T."/>
            <person name="Grigoriev I.V."/>
            <person name="Riley R."/>
            <person name="Lipzen A."/>
            <person name="Berrin J.G."/>
            <person name="Master E.R."/>
            <person name="Rosso M.N."/>
        </authorList>
    </citation>
    <scope>NUCLEOTIDE SEQUENCE [LARGE SCALE GENOMIC DNA]</scope>
    <source>
        <strain evidence="3 4">BRFM310</strain>
    </source>
</reference>
<protein>
    <recommendedName>
        <fullName evidence="2">DUF7137 domain-containing protein</fullName>
    </recommendedName>
</protein>
<sequence>MSESSCASGAGLIDIPETAPAGGLTITQPPQTATSYYKIAPSNTITFAWNFTDVLSTPTHLTVSAVCGNGNTYPVGPTDGVIAGDATSVTWDLWAYQTAHSNLPLAEETYVLHIWDDRGPGAAREPGLLSENSALKFALYSPQAYTPLESWTCTTCNGAVSDYVAHPAFISLTITFVIMLLSGYSLIRQALR</sequence>
<evidence type="ECO:0000259" key="2">
    <source>
        <dbReference type="Pfam" id="PF23585"/>
    </source>
</evidence>
<keyword evidence="4" id="KW-1185">Reference proteome</keyword>